<dbReference type="EMBL" id="JAGTUU010000004">
    <property type="protein sequence ID" value="MBS0124602.1"/>
    <property type="molecule type" value="Genomic_DNA"/>
</dbReference>
<gene>
    <name evidence="1" type="ORF">KB874_10690</name>
</gene>
<protein>
    <submittedName>
        <fullName evidence="1">DUF4160 domain-containing protein</fullName>
    </submittedName>
</protein>
<organism evidence="1 2">
    <name type="scientific">Thetidibacter halocola</name>
    <dbReference type="NCBI Taxonomy" id="2827239"/>
    <lineage>
        <taxon>Bacteria</taxon>
        <taxon>Pseudomonadati</taxon>
        <taxon>Pseudomonadota</taxon>
        <taxon>Alphaproteobacteria</taxon>
        <taxon>Rhodobacterales</taxon>
        <taxon>Roseobacteraceae</taxon>
        <taxon>Thetidibacter</taxon>
    </lineage>
</organism>
<keyword evidence="2" id="KW-1185">Reference proteome</keyword>
<dbReference type="InterPro" id="IPR025427">
    <property type="entry name" value="DUF4160"/>
</dbReference>
<name>A0A8J7WD72_9RHOB</name>
<evidence type="ECO:0000313" key="1">
    <source>
        <dbReference type="EMBL" id="MBS0124602.1"/>
    </source>
</evidence>
<proteinExistence type="predicted"/>
<accession>A0A8J7WD72</accession>
<evidence type="ECO:0000313" key="2">
    <source>
        <dbReference type="Proteomes" id="UP000681356"/>
    </source>
</evidence>
<sequence length="80" mass="9229">MPTVFRHAGFRFFFYSNEGDPREPVHVHVMKDGGEAKFWVRPVALARSHGFDAKTLKALAQIVATRAAEIEEAWHDHFRH</sequence>
<dbReference type="AlphaFoldDB" id="A0A8J7WD72"/>
<dbReference type="Proteomes" id="UP000681356">
    <property type="component" value="Unassembled WGS sequence"/>
</dbReference>
<comment type="caution">
    <text evidence="1">The sequence shown here is derived from an EMBL/GenBank/DDBJ whole genome shotgun (WGS) entry which is preliminary data.</text>
</comment>
<dbReference type="RefSeq" id="WP_212536568.1">
    <property type="nucleotide sequence ID" value="NZ_JAGTUU010000004.1"/>
</dbReference>
<reference evidence="1" key="1">
    <citation type="submission" date="2021-04" db="EMBL/GenBank/DDBJ databases">
        <authorList>
            <person name="Yoon J."/>
        </authorList>
    </citation>
    <scope>NUCLEOTIDE SEQUENCE</scope>
    <source>
        <strain evidence="1">KMU-90</strain>
    </source>
</reference>
<dbReference type="Pfam" id="PF13711">
    <property type="entry name" value="DUF4160"/>
    <property type="match status" value="1"/>
</dbReference>